<dbReference type="EMBL" id="AVOT02005852">
    <property type="protein sequence ID" value="MBW0480133.1"/>
    <property type="molecule type" value="Genomic_DNA"/>
</dbReference>
<evidence type="ECO:0000256" key="1">
    <source>
        <dbReference type="SAM" id="MobiDB-lite"/>
    </source>
</evidence>
<evidence type="ECO:0000313" key="2">
    <source>
        <dbReference type="EMBL" id="MBW0480133.1"/>
    </source>
</evidence>
<gene>
    <name evidence="2" type="ORF">O181_019848</name>
</gene>
<feature type="compositionally biased region" description="Polar residues" evidence="1">
    <location>
        <begin position="26"/>
        <end position="37"/>
    </location>
</feature>
<protein>
    <submittedName>
        <fullName evidence="2">Uncharacterized protein</fullName>
    </submittedName>
</protein>
<feature type="region of interest" description="Disordered" evidence="1">
    <location>
        <begin position="79"/>
        <end position="98"/>
    </location>
</feature>
<feature type="region of interest" description="Disordered" evidence="1">
    <location>
        <begin position="1"/>
        <end position="37"/>
    </location>
</feature>
<sequence>MSAYKTRKSCSGSVHDSDSESGIEYVQTQSPLSPNIPLTSSMNVTGLNIDVGNLKAQTSSTWSIPNISVTPIPLNSTDTQMDVSEGPESTPQISSKANPQSKFPCEFLLNPGQNPVASQDPFGQSKQPTFNIPSGSQVHVGIEKQVDGGRKKRPLKNLTWSGLSEGNPGLTLHQRNDLYASFPLVHKEKVTGNHHPYASKPRTAHSSSSREKIVDDEDENMSPNHSETNDEPRRDNFMVHEEGTWSNSEFTHPQMPLAQSMLEQYKIRKQRNQAFKAHNVEKCASQKEQDRWLKVELPEHMHGMISAVRDHCLFLLKVRDKDFSPLPAPPSTEDCEILIQVAGHLGYVPKDVFNEPSTQVQSQGFQSYCKNELHKLGQSNSLGTGRAHGNIHSTS</sequence>
<accession>A0A9Q3CBU5</accession>
<comment type="caution">
    <text evidence="2">The sequence shown here is derived from an EMBL/GenBank/DDBJ whole genome shotgun (WGS) entry which is preliminary data.</text>
</comment>
<keyword evidence="3" id="KW-1185">Reference proteome</keyword>
<feature type="region of interest" description="Disordered" evidence="1">
    <location>
        <begin position="190"/>
        <end position="235"/>
    </location>
</feature>
<reference evidence="2" key="1">
    <citation type="submission" date="2021-03" db="EMBL/GenBank/DDBJ databases">
        <title>Draft genome sequence of rust myrtle Austropuccinia psidii MF-1, a brazilian biotype.</title>
        <authorList>
            <person name="Quecine M.C."/>
            <person name="Pachon D.M.R."/>
            <person name="Bonatelli M.L."/>
            <person name="Correr F.H."/>
            <person name="Franceschini L.M."/>
            <person name="Leite T.F."/>
            <person name="Margarido G.R.A."/>
            <person name="Almeida C.A."/>
            <person name="Ferrarezi J.A."/>
            <person name="Labate C.A."/>
        </authorList>
    </citation>
    <scope>NUCLEOTIDE SEQUENCE</scope>
    <source>
        <strain evidence="2">MF-1</strain>
    </source>
</reference>
<dbReference type="Proteomes" id="UP000765509">
    <property type="component" value="Unassembled WGS sequence"/>
</dbReference>
<name>A0A9Q3CBU5_9BASI</name>
<dbReference type="AlphaFoldDB" id="A0A9Q3CBU5"/>
<evidence type="ECO:0000313" key="3">
    <source>
        <dbReference type="Proteomes" id="UP000765509"/>
    </source>
</evidence>
<proteinExistence type="predicted"/>
<organism evidence="2 3">
    <name type="scientific">Austropuccinia psidii MF-1</name>
    <dbReference type="NCBI Taxonomy" id="1389203"/>
    <lineage>
        <taxon>Eukaryota</taxon>
        <taxon>Fungi</taxon>
        <taxon>Dikarya</taxon>
        <taxon>Basidiomycota</taxon>
        <taxon>Pucciniomycotina</taxon>
        <taxon>Pucciniomycetes</taxon>
        <taxon>Pucciniales</taxon>
        <taxon>Sphaerophragmiaceae</taxon>
        <taxon>Austropuccinia</taxon>
    </lineage>
</organism>